<comment type="caution">
    <text evidence="2">The sequence shown here is derived from an EMBL/GenBank/DDBJ whole genome shotgun (WGS) entry which is preliminary data.</text>
</comment>
<name>A0A8H6NXQ6_9PEZI</name>
<evidence type="ECO:0000256" key="1">
    <source>
        <dbReference type="SAM" id="MobiDB-lite"/>
    </source>
</evidence>
<accession>A0A8H6NXQ6</accession>
<evidence type="ECO:0000313" key="2">
    <source>
        <dbReference type="EMBL" id="KAF6844504.1"/>
    </source>
</evidence>
<keyword evidence="3" id="KW-1185">Reference proteome</keyword>
<protein>
    <submittedName>
        <fullName evidence="2">Uncharacterized protein</fullName>
    </submittedName>
</protein>
<organism evidence="2 3">
    <name type="scientific">Colletotrichum musicola</name>
    <dbReference type="NCBI Taxonomy" id="2175873"/>
    <lineage>
        <taxon>Eukaryota</taxon>
        <taxon>Fungi</taxon>
        <taxon>Dikarya</taxon>
        <taxon>Ascomycota</taxon>
        <taxon>Pezizomycotina</taxon>
        <taxon>Sordariomycetes</taxon>
        <taxon>Hypocreomycetidae</taxon>
        <taxon>Glomerellales</taxon>
        <taxon>Glomerellaceae</taxon>
        <taxon>Colletotrichum</taxon>
        <taxon>Colletotrichum orchidearum species complex</taxon>
    </lineage>
</organism>
<sequence>MCSLLLACAGNDRSSYITSFTCLLPLRDSNRLERAVRCGDLGAKPPPRSANPRDEGGEPARQGGKIGEATLTGDFGCVSVGTASWLSACYRWPVAARRVCGPCGFRFTASREGFLGRS</sequence>
<proteinExistence type="predicted"/>
<gene>
    <name evidence="2" type="ORF">CMUS01_00982</name>
</gene>
<evidence type="ECO:0000313" key="3">
    <source>
        <dbReference type="Proteomes" id="UP000639643"/>
    </source>
</evidence>
<feature type="region of interest" description="Disordered" evidence="1">
    <location>
        <begin position="39"/>
        <end position="65"/>
    </location>
</feature>
<reference evidence="2" key="1">
    <citation type="journal article" date="2020" name="Phytopathology">
        <title>Genome Sequence Resources of Colletotrichum truncatum, C. plurivorum, C. musicola, and C. sojae: Four Species Pathogenic to Soybean (Glycine max).</title>
        <authorList>
            <person name="Rogerio F."/>
            <person name="Boufleur T.R."/>
            <person name="Ciampi-Guillardi M."/>
            <person name="Sukno S.A."/>
            <person name="Thon M.R."/>
            <person name="Massola Junior N.S."/>
            <person name="Baroncelli R."/>
        </authorList>
    </citation>
    <scope>NUCLEOTIDE SEQUENCE</scope>
    <source>
        <strain evidence="2">LFN0074</strain>
    </source>
</reference>
<dbReference type="Proteomes" id="UP000639643">
    <property type="component" value="Unassembled WGS sequence"/>
</dbReference>
<dbReference type="AlphaFoldDB" id="A0A8H6NXQ6"/>
<dbReference type="EMBL" id="WIGM01000015">
    <property type="protein sequence ID" value="KAF6844504.1"/>
    <property type="molecule type" value="Genomic_DNA"/>
</dbReference>